<keyword evidence="8 11" id="KW-0233">DNA recombination</keyword>
<dbReference type="OrthoDB" id="34330at2157"/>
<dbReference type="Gene3D" id="3.40.1350.10">
    <property type="match status" value="1"/>
</dbReference>
<evidence type="ECO:0000313" key="13">
    <source>
        <dbReference type="Proteomes" id="UP000509448"/>
    </source>
</evidence>
<dbReference type="PANTHER" id="PTHR39651:SF1">
    <property type="entry name" value="HOLLIDAY JUNCTION RESOLVASE HJC"/>
    <property type="match status" value="1"/>
</dbReference>
<protein>
    <recommendedName>
        <fullName evidence="11">Crossover junction endodeoxyribonuclease Hjc</fullName>
        <shortName evidence="11">Hjc</shortName>
        <ecNumber evidence="11">3.1.21.10</ecNumber>
    </recommendedName>
    <alternativeName>
        <fullName evidence="11">Holliday junction resolvase Hjc</fullName>
    </alternativeName>
</protein>
<feature type="site" description="Transition state stabilizer" evidence="11">
    <location>
        <position position="62"/>
    </location>
</feature>
<keyword evidence="3 11" id="KW-0255">Endonuclease</keyword>
<comment type="similarity">
    <text evidence="11">Belongs to the Holliday junction resolvase Hjc family.</text>
</comment>
<evidence type="ECO:0000256" key="9">
    <source>
        <dbReference type="ARBA" id="ARBA00023204"/>
    </source>
</evidence>
<dbReference type="EMBL" id="AP018732">
    <property type="protein sequence ID" value="BBE41899.1"/>
    <property type="molecule type" value="Genomic_DNA"/>
</dbReference>
<dbReference type="HAMAP" id="MF_01490">
    <property type="entry name" value="HJ_Resolv_Hjc"/>
    <property type="match status" value="1"/>
</dbReference>
<dbReference type="GO" id="GO:0000287">
    <property type="term" value="F:magnesium ion binding"/>
    <property type="evidence" value="ECO:0007669"/>
    <property type="project" value="UniProtKB-UniRule"/>
</dbReference>
<gene>
    <name evidence="11" type="primary">hjc</name>
    <name evidence="12" type="ORF">NAS2_0510</name>
</gene>
<comment type="function">
    <text evidence="11">A structure-specific endonuclease that resolves Holliday junction (HJ) intermediates during genetic recombination. Cleaves 4-way DNA junctions introducing paired nicks in opposing strands, leaving a 5'-terminal phosphate and a 3'-terminal hydroxyl group that are subsequently ligated to produce recombinant products.</text>
</comment>
<evidence type="ECO:0000256" key="10">
    <source>
        <dbReference type="ARBA" id="ARBA00029354"/>
    </source>
</evidence>
<evidence type="ECO:0000313" key="12">
    <source>
        <dbReference type="EMBL" id="BBE41899.1"/>
    </source>
</evidence>
<dbReference type="InterPro" id="IPR011856">
    <property type="entry name" value="tRNA_endonuc-like_dom_sf"/>
</dbReference>
<dbReference type="GO" id="GO:0003677">
    <property type="term" value="F:DNA binding"/>
    <property type="evidence" value="ECO:0007669"/>
    <property type="project" value="UniProtKB-KW"/>
</dbReference>
<dbReference type="EC" id="3.1.21.10" evidence="11"/>
<dbReference type="PANTHER" id="PTHR39651">
    <property type="entry name" value="HOLLIDAY JUNCTION RESOLVASE HJC"/>
    <property type="match status" value="1"/>
</dbReference>
<comment type="subunit">
    <text evidence="11">Homodimer.</text>
</comment>
<comment type="catalytic activity">
    <reaction evidence="10 11">
        <text>Endonucleolytic cleavage at a junction such as a reciprocal single-stranded crossover between two homologous DNA duplexes (Holliday junction).</text>
        <dbReference type="EC" id="3.1.21.10"/>
    </reaction>
</comment>
<dbReference type="InterPro" id="IPR011335">
    <property type="entry name" value="Restrct_endonuc-II-like"/>
</dbReference>
<accession>A0A4P2VBI5</accession>
<evidence type="ECO:0000256" key="3">
    <source>
        <dbReference type="ARBA" id="ARBA00022759"/>
    </source>
</evidence>
<name>A0A4P2VBI5_9ARCH</name>
<keyword evidence="13" id="KW-1185">Reference proteome</keyword>
<keyword evidence="2 11" id="KW-0479">Metal-binding</keyword>
<evidence type="ECO:0000256" key="7">
    <source>
        <dbReference type="ARBA" id="ARBA00023125"/>
    </source>
</evidence>
<dbReference type="GO" id="GO:0006281">
    <property type="term" value="P:DNA repair"/>
    <property type="evidence" value="ECO:0007669"/>
    <property type="project" value="UniProtKB-UniRule"/>
</dbReference>
<dbReference type="InterPro" id="IPR002732">
    <property type="entry name" value="Hjc"/>
</dbReference>
<dbReference type="InterPro" id="IPR014428">
    <property type="entry name" value="Hjc_arc"/>
</dbReference>
<dbReference type="GO" id="GO:0008821">
    <property type="term" value="F:crossover junction DNA endonuclease activity"/>
    <property type="evidence" value="ECO:0007669"/>
    <property type="project" value="UniProtKB-UniRule"/>
</dbReference>
<dbReference type="RefSeq" id="WP_174448190.1">
    <property type="nucleotide sequence ID" value="NZ_AP018732.1"/>
</dbReference>
<reference evidence="12 13" key="1">
    <citation type="journal article" date="2019" name="ISME J.">
        <title>Isolation and characterization of a thermophilic sulfur- and iron-reducing thaumarchaeote from a terrestrial acidic hot spring.</title>
        <authorList>
            <person name="Kato S."/>
            <person name="Itoh T."/>
            <person name="Yuki M."/>
            <person name="Nagamori M."/>
            <person name="Ohnishi M."/>
            <person name="Uematsu K."/>
            <person name="Suzuki K."/>
            <person name="Takashina T."/>
            <person name="Ohkuma M."/>
        </authorList>
    </citation>
    <scope>NUCLEOTIDE SEQUENCE [LARGE SCALE GENOMIC DNA]</scope>
    <source>
        <strain evidence="12 13">NAS-02</strain>
    </source>
</reference>
<dbReference type="GeneID" id="55584328"/>
<dbReference type="GO" id="GO:0006310">
    <property type="term" value="P:DNA recombination"/>
    <property type="evidence" value="ECO:0007669"/>
    <property type="project" value="UniProtKB-UniRule"/>
</dbReference>
<keyword evidence="6 11" id="KW-0460">Magnesium</keyword>
<evidence type="ECO:0000256" key="6">
    <source>
        <dbReference type="ARBA" id="ARBA00022842"/>
    </source>
</evidence>
<evidence type="ECO:0000256" key="1">
    <source>
        <dbReference type="ARBA" id="ARBA00022722"/>
    </source>
</evidence>
<feature type="binding site" evidence="11">
    <location>
        <position position="16"/>
    </location>
    <ligand>
        <name>Mg(2+)</name>
        <dbReference type="ChEBI" id="CHEBI:18420"/>
    </ligand>
</feature>
<organism evidence="12 13">
    <name type="scientific">Conexivisphaera calida</name>
    <dbReference type="NCBI Taxonomy" id="1874277"/>
    <lineage>
        <taxon>Archaea</taxon>
        <taxon>Nitrososphaerota</taxon>
        <taxon>Conexivisphaeria</taxon>
        <taxon>Conexivisphaerales</taxon>
        <taxon>Conexivisphaeraceae</taxon>
        <taxon>Conexivisphaera</taxon>
    </lineage>
</organism>
<feature type="binding site" evidence="11">
    <location>
        <position position="60"/>
    </location>
    <ligand>
        <name>Mg(2+)</name>
        <dbReference type="ChEBI" id="CHEBI:18420"/>
    </ligand>
</feature>
<proteinExistence type="inferred from homology"/>
<dbReference type="NCBIfam" id="NF040854">
    <property type="entry name" value="Hol_resolv_Hjc"/>
    <property type="match status" value="1"/>
</dbReference>
<feature type="active site" evidence="11">
    <location>
        <position position="36"/>
    </location>
</feature>
<feature type="binding site" evidence="11">
    <location>
        <position position="47"/>
    </location>
    <ligand>
        <name>Mg(2+)</name>
        <dbReference type="ChEBI" id="CHEBI:18420"/>
    </ligand>
</feature>
<dbReference type="Pfam" id="PF01870">
    <property type="entry name" value="Hjc"/>
    <property type="match status" value="1"/>
</dbReference>
<evidence type="ECO:0000256" key="5">
    <source>
        <dbReference type="ARBA" id="ARBA00022801"/>
    </source>
</evidence>
<evidence type="ECO:0000256" key="4">
    <source>
        <dbReference type="ARBA" id="ARBA00022763"/>
    </source>
</evidence>
<dbReference type="KEGG" id="ccai:NAS2_0510"/>
<comment type="cofactor">
    <cofactor evidence="11">
        <name>Mg(2+)</name>
        <dbReference type="ChEBI" id="CHEBI:18420"/>
    </cofactor>
    <text evidence="11">Binds 1 Mg(2+) ion per subunit.</text>
</comment>
<keyword evidence="5 11" id="KW-0378">Hydrolase</keyword>
<evidence type="ECO:0000256" key="8">
    <source>
        <dbReference type="ARBA" id="ARBA00023172"/>
    </source>
</evidence>
<sequence>MRSEESRSRRRGLDRERDLARKLWEMGFASMRAPASGAKAKHFVQPDVIAVKDGAVFVFEVKSRSELPLYVDSEQVEKLSEWAARARARAFIAVHYSRSWHFVPLGGIERVGRTYRVDEDDVARALRLEDLRA</sequence>
<dbReference type="Proteomes" id="UP000509448">
    <property type="component" value="Chromosome"/>
</dbReference>
<dbReference type="PIRSF" id="PIRSF004985">
    <property type="entry name" value="Hlld_jn_rslvs_ar"/>
    <property type="match status" value="1"/>
</dbReference>
<keyword evidence="9 11" id="KW-0234">DNA repair</keyword>
<evidence type="ECO:0000256" key="2">
    <source>
        <dbReference type="ARBA" id="ARBA00022723"/>
    </source>
</evidence>
<keyword evidence="1 11" id="KW-0540">Nuclease</keyword>
<dbReference type="SUPFAM" id="SSF52980">
    <property type="entry name" value="Restriction endonuclease-like"/>
    <property type="match status" value="1"/>
</dbReference>
<keyword evidence="7 11" id="KW-0238">DNA-binding</keyword>
<evidence type="ECO:0000256" key="11">
    <source>
        <dbReference type="HAMAP-Rule" id="MF_01490"/>
    </source>
</evidence>
<keyword evidence="4 11" id="KW-0227">DNA damage</keyword>
<dbReference type="AlphaFoldDB" id="A0A4P2VBI5"/>